<dbReference type="GO" id="GO:0030288">
    <property type="term" value="C:outer membrane-bounded periplasmic space"/>
    <property type="evidence" value="ECO:0007669"/>
    <property type="project" value="TreeGrafter"/>
</dbReference>
<evidence type="ECO:0000256" key="1">
    <source>
        <dbReference type="ARBA" id="ARBA00022729"/>
    </source>
</evidence>
<evidence type="ECO:0000313" key="2">
    <source>
        <dbReference type="EMBL" id="KMO36876.1"/>
    </source>
</evidence>
<dbReference type="InterPro" id="IPR006311">
    <property type="entry name" value="TAT_signal"/>
</dbReference>
<dbReference type="AlphaFoldDB" id="A0A0J6VCT4"/>
<accession>A0A0J6VCT4</accession>
<dbReference type="EMBL" id="LABX01000064">
    <property type="protein sequence ID" value="KMO36876.1"/>
    <property type="molecule type" value="Genomic_DNA"/>
</dbReference>
<protein>
    <recommendedName>
        <fullName evidence="4">ABC transporter substrate-binding protein</fullName>
    </recommendedName>
</protein>
<dbReference type="Proteomes" id="UP000035929">
    <property type="component" value="Unassembled WGS sequence"/>
</dbReference>
<sequence>MNSDYEEQDVRRLTPCLDRRRLLRGMLAAGAAGPSFLAFAQALAAAPADTAGQLTILIQGGPVGDALRAVANPMFAKAYPKVSIDLNTSTNSAAFPRMIAQRKNPVIGGGMFNDLFAARGMISKIWAPLDPQFVTNAVHVPKAVRIPDSQGVTVQQTPFGIMYNPDRVEAPTSWTDLWNPKYRGRVSMYDSYFDAYAMASVASGGKPSVEDGIRAWAPHRENIGVWSAGPTSEQDMVHRGEVWLAPHWGGWVEQARFQGKNVRFALPKEGATLWSNQIQSVEGFSPLVTELVQRYLNTWLSPECQEAWLTQAAISPAIGTLHIPAELRDNPAIVRPEDVGSKLIRLDATYIATNFAQIQQLIQRTLKV</sequence>
<keyword evidence="1" id="KW-0732">Signal</keyword>
<comment type="caution">
    <text evidence="2">The sequence shown here is derived from an EMBL/GenBank/DDBJ whole genome shotgun (WGS) entry which is preliminary data.</text>
</comment>
<dbReference type="PANTHER" id="PTHR30006:SF2">
    <property type="entry name" value="ABC TRANSPORTER SUBSTRATE-BINDING PROTEIN"/>
    <property type="match status" value="1"/>
</dbReference>
<name>A0A0J6VCT4_9HYPH</name>
<dbReference type="Pfam" id="PF13343">
    <property type="entry name" value="SBP_bac_6"/>
    <property type="match status" value="1"/>
</dbReference>
<reference evidence="2 3" key="1">
    <citation type="submission" date="2015-03" db="EMBL/GenBank/DDBJ databases">
        <title>Genome sequencing of Methylobacterium aquaticum DSM16371 type strain.</title>
        <authorList>
            <person name="Chaudhry V."/>
            <person name="Patil P.B."/>
        </authorList>
    </citation>
    <scope>NUCLEOTIDE SEQUENCE [LARGE SCALE GENOMIC DNA]</scope>
    <source>
        <strain evidence="2 3">DSM 16371</strain>
    </source>
</reference>
<dbReference type="PANTHER" id="PTHR30006">
    <property type="entry name" value="THIAMINE-BINDING PERIPLASMIC PROTEIN-RELATED"/>
    <property type="match status" value="1"/>
</dbReference>
<evidence type="ECO:0008006" key="4">
    <source>
        <dbReference type="Google" id="ProtNLM"/>
    </source>
</evidence>
<dbReference type="OrthoDB" id="6529964at2"/>
<proteinExistence type="predicted"/>
<dbReference type="SUPFAM" id="SSF53850">
    <property type="entry name" value="Periplasmic binding protein-like II"/>
    <property type="match status" value="1"/>
</dbReference>
<dbReference type="GO" id="GO:0030976">
    <property type="term" value="F:thiamine pyrophosphate binding"/>
    <property type="evidence" value="ECO:0007669"/>
    <property type="project" value="TreeGrafter"/>
</dbReference>
<dbReference type="PATRIC" id="fig|270351.6.peg.6558"/>
<evidence type="ECO:0000313" key="3">
    <source>
        <dbReference type="Proteomes" id="UP000035929"/>
    </source>
</evidence>
<gene>
    <name evidence="2" type="ORF">VP06_08975</name>
</gene>
<dbReference type="PROSITE" id="PS51318">
    <property type="entry name" value="TAT"/>
    <property type="match status" value="1"/>
</dbReference>
<dbReference type="GO" id="GO:0030975">
    <property type="term" value="F:thiamine binding"/>
    <property type="evidence" value="ECO:0007669"/>
    <property type="project" value="TreeGrafter"/>
</dbReference>
<dbReference type="Gene3D" id="3.40.190.10">
    <property type="entry name" value="Periplasmic binding protein-like II"/>
    <property type="match status" value="2"/>
</dbReference>
<dbReference type="GO" id="GO:0015888">
    <property type="term" value="P:thiamine transport"/>
    <property type="evidence" value="ECO:0007669"/>
    <property type="project" value="TreeGrafter"/>
</dbReference>
<organism evidence="2 3">
    <name type="scientific">Methylobacterium aquaticum</name>
    <dbReference type="NCBI Taxonomy" id="270351"/>
    <lineage>
        <taxon>Bacteria</taxon>
        <taxon>Pseudomonadati</taxon>
        <taxon>Pseudomonadota</taxon>
        <taxon>Alphaproteobacteria</taxon>
        <taxon>Hyphomicrobiales</taxon>
        <taxon>Methylobacteriaceae</taxon>
        <taxon>Methylobacterium</taxon>
    </lineage>
</organism>